<sequence>MNWILILLGILLFLFILFCVSTIHITVYFIHRNDNSDITVTLRMYRFIKYKLNVPLIAVDAEDHSIKIREEKQGTMGQKKEKKKKVSFQQIKKQYRYSIKMLKHIHHFYKILAAFLKKIKVKKVEWHSAVGLGEASSSAIAAGTVWGFKGIAIQVLNTFFKLEGSPNISVVPVFQGMHSETRFSCMFSFKIGHAIVVMLKILKSWRMSSRSAKVNSEYMTGGM</sequence>
<gene>
    <name evidence="1" type="ORF">AWM68_10580</name>
</gene>
<accession>A0A165N4M0</accession>
<dbReference type="AlphaFoldDB" id="A0A165N4M0"/>
<name>A0A165N4M0_9BACL</name>
<dbReference type="Pfam" id="PF11167">
    <property type="entry name" value="DUF2953"/>
    <property type="match status" value="1"/>
</dbReference>
<organism evidence="1 2">
    <name type="scientific">Fictibacillus phosphorivorans</name>
    <dbReference type="NCBI Taxonomy" id="1221500"/>
    <lineage>
        <taxon>Bacteria</taxon>
        <taxon>Bacillati</taxon>
        <taxon>Bacillota</taxon>
        <taxon>Bacilli</taxon>
        <taxon>Bacillales</taxon>
        <taxon>Fictibacillaceae</taxon>
        <taxon>Fictibacillus</taxon>
    </lineage>
</organism>
<dbReference type="Proteomes" id="UP000076567">
    <property type="component" value="Unassembled WGS sequence"/>
</dbReference>
<dbReference type="InterPro" id="IPR021338">
    <property type="entry name" value="DUF2953"/>
</dbReference>
<evidence type="ECO:0000313" key="1">
    <source>
        <dbReference type="EMBL" id="KZE64581.1"/>
    </source>
</evidence>
<proteinExistence type="predicted"/>
<protein>
    <recommendedName>
        <fullName evidence="3">DUF2953 domain-containing protein</fullName>
    </recommendedName>
</protein>
<evidence type="ECO:0000313" key="2">
    <source>
        <dbReference type="Proteomes" id="UP000076567"/>
    </source>
</evidence>
<reference evidence="2" key="1">
    <citation type="submission" date="2016-01" db="EMBL/GenBank/DDBJ databases">
        <title>Draft genome of Chromobacterium sp. F49.</title>
        <authorList>
            <person name="Hong K.W."/>
        </authorList>
    </citation>
    <scope>NUCLEOTIDE SEQUENCE [LARGE SCALE GENOMIC DNA]</scope>
    <source>
        <strain evidence="2">P7IIIA</strain>
    </source>
</reference>
<comment type="caution">
    <text evidence="1">The sequence shown here is derived from an EMBL/GenBank/DDBJ whole genome shotgun (WGS) entry which is preliminary data.</text>
</comment>
<keyword evidence="2" id="KW-1185">Reference proteome</keyword>
<dbReference type="EMBL" id="LRFC01000037">
    <property type="protein sequence ID" value="KZE64581.1"/>
    <property type="molecule type" value="Genomic_DNA"/>
</dbReference>
<dbReference type="RefSeq" id="WP_066243763.1">
    <property type="nucleotide sequence ID" value="NZ_LRFC01000037.1"/>
</dbReference>
<dbReference type="OrthoDB" id="1683589at2"/>
<evidence type="ECO:0008006" key="3">
    <source>
        <dbReference type="Google" id="ProtNLM"/>
    </source>
</evidence>